<evidence type="ECO:0000256" key="5">
    <source>
        <dbReference type="ARBA" id="ARBA00022989"/>
    </source>
</evidence>
<organism evidence="10 11">
    <name type="scientific">Saccharothrix ecbatanensis</name>
    <dbReference type="NCBI Taxonomy" id="1105145"/>
    <lineage>
        <taxon>Bacteria</taxon>
        <taxon>Bacillati</taxon>
        <taxon>Actinomycetota</taxon>
        <taxon>Actinomycetes</taxon>
        <taxon>Pseudonocardiales</taxon>
        <taxon>Pseudonocardiaceae</taxon>
        <taxon>Saccharothrix</taxon>
    </lineage>
</organism>
<evidence type="ECO:0000256" key="3">
    <source>
        <dbReference type="ARBA" id="ARBA00022475"/>
    </source>
</evidence>
<dbReference type="InterPro" id="IPR020846">
    <property type="entry name" value="MFS_dom"/>
</dbReference>
<evidence type="ECO:0000313" key="11">
    <source>
        <dbReference type="Proteomes" id="UP000552097"/>
    </source>
</evidence>
<sequence length="524" mass="53490">MTTDHRPRAGAREWIALAVLTLPAMIVVMDLTVLHLAVPHLSADLMPSASQLLWITDIYGFVIAGFLIPMGSLGDRIGRRRLLLIGAAGFGVASVLSAYATSPEMLIAARALMGFAGATLKPSTLSLIRNMFHDDRQRTLAVSLWMMSFMVGASVGPLVGGALLEVFWWGSVFLVGVPVMVLLLVAGPVLLPEFRDPNAGRLDMLSSVLLLAAVLPMVYGIKKTVENGVGWPLVVAVVVGVGSGVLFVRRQRTLRHPLLDLTLFRKRSYGVTIGVVTTASFVMIGLNLFIMQYLQLVHGLSPFRAGLWVLPITGAMVVGLVVGPLVAARVRPGFVMAGGLFVAAVGIAIMTQVDGSSGFTALIVGGSVMAAGLAPPAALGTDLIVRSAPPEKAGAASAVSATSNELAGALGLALLGSIGTAVYRSNMGDSLAAGANSAAAGDSLAATAAVAATLPADLGASLLTVARAAFTDGLQVTAVVCTAVVLVVVPVAAVLLRDVGSPATSGKPGGEPATAVTGSGTTPV</sequence>
<feature type="domain" description="Major facilitator superfamily (MFS) profile" evidence="9">
    <location>
        <begin position="16"/>
        <end position="500"/>
    </location>
</feature>
<reference evidence="10 11" key="1">
    <citation type="submission" date="2020-08" db="EMBL/GenBank/DDBJ databases">
        <title>Sequencing the genomes of 1000 actinobacteria strains.</title>
        <authorList>
            <person name="Klenk H.-P."/>
        </authorList>
    </citation>
    <scope>NUCLEOTIDE SEQUENCE [LARGE SCALE GENOMIC DNA]</scope>
    <source>
        <strain evidence="10 11">DSM 45486</strain>
    </source>
</reference>
<dbReference type="AlphaFoldDB" id="A0A7W9LZ61"/>
<feature type="transmembrane region" description="Helical" evidence="8">
    <location>
        <begin position="107"/>
        <end position="128"/>
    </location>
</feature>
<comment type="caution">
    <text evidence="10">The sequence shown here is derived from an EMBL/GenBank/DDBJ whole genome shotgun (WGS) entry which is preliminary data.</text>
</comment>
<dbReference type="Gene3D" id="1.20.1250.20">
    <property type="entry name" value="MFS general substrate transporter like domains"/>
    <property type="match status" value="1"/>
</dbReference>
<gene>
    <name evidence="10" type="ORF">F4560_001156</name>
</gene>
<dbReference type="PROSITE" id="PS50850">
    <property type="entry name" value="MFS"/>
    <property type="match status" value="1"/>
</dbReference>
<evidence type="ECO:0000259" key="9">
    <source>
        <dbReference type="PROSITE" id="PS50850"/>
    </source>
</evidence>
<dbReference type="PANTHER" id="PTHR42718:SF47">
    <property type="entry name" value="METHYL VIOLOGEN RESISTANCE PROTEIN SMVA"/>
    <property type="match status" value="1"/>
</dbReference>
<dbReference type="GO" id="GO:0005886">
    <property type="term" value="C:plasma membrane"/>
    <property type="evidence" value="ECO:0007669"/>
    <property type="project" value="UniProtKB-SubCell"/>
</dbReference>
<keyword evidence="6 8" id="KW-0472">Membrane</keyword>
<dbReference type="CDD" id="cd17321">
    <property type="entry name" value="MFS_MMR_MDR_like"/>
    <property type="match status" value="1"/>
</dbReference>
<feature type="region of interest" description="Disordered" evidence="7">
    <location>
        <begin position="502"/>
        <end position="524"/>
    </location>
</feature>
<feature type="transmembrane region" description="Helical" evidence="8">
    <location>
        <begin position="202"/>
        <end position="222"/>
    </location>
</feature>
<feature type="transmembrane region" description="Helical" evidence="8">
    <location>
        <begin position="49"/>
        <end position="70"/>
    </location>
</feature>
<keyword evidence="4 8" id="KW-0812">Transmembrane</keyword>
<keyword evidence="2" id="KW-0813">Transport</keyword>
<evidence type="ECO:0000256" key="1">
    <source>
        <dbReference type="ARBA" id="ARBA00004651"/>
    </source>
</evidence>
<evidence type="ECO:0000256" key="4">
    <source>
        <dbReference type="ARBA" id="ARBA00022692"/>
    </source>
</evidence>
<dbReference type="InterPro" id="IPR011701">
    <property type="entry name" value="MFS"/>
</dbReference>
<feature type="transmembrane region" description="Helical" evidence="8">
    <location>
        <begin position="406"/>
        <end position="423"/>
    </location>
</feature>
<name>A0A7W9LZ61_9PSEU</name>
<dbReference type="GO" id="GO:0022857">
    <property type="term" value="F:transmembrane transporter activity"/>
    <property type="evidence" value="ECO:0007669"/>
    <property type="project" value="InterPro"/>
</dbReference>
<evidence type="ECO:0000256" key="7">
    <source>
        <dbReference type="SAM" id="MobiDB-lite"/>
    </source>
</evidence>
<feature type="transmembrane region" description="Helical" evidence="8">
    <location>
        <begin position="228"/>
        <end position="248"/>
    </location>
</feature>
<accession>A0A7W9LZ61</accession>
<dbReference type="Gene3D" id="1.20.1720.10">
    <property type="entry name" value="Multidrug resistance protein D"/>
    <property type="match status" value="1"/>
</dbReference>
<feature type="transmembrane region" description="Helical" evidence="8">
    <location>
        <begin position="359"/>
        <end position="385"/>
    </location>
</feature>
<dbReference type="SUPFAM" id="SSF103473">
    <property type="entry name" value="MFS general substrate transporter"/>
    <property type="match status" value="1"/>
</dbReference>
<keyword evidence="5 8" id="KW-1133">Transmembrane helix</keyword>
<dbReference type="PANTHER" id="PTHR42718">
    <property type="entry name" value="MAJOR FACILITATOR SUPERFAMILY MULTIDRUG TRANSPORTER MFSC"/>
    <property type="match status" value="1"/>
</dbReference>
<evidence type="ECO:0000313" key="10">
    <source>
        <dbReference type="EMBL" id="MBB5801388.1"/>
    </source>
</evidence>
<keyword evidence="3" id="KW-1003">Cell membrane</keyword>
<feature type="transmembrane region" description="Helical" evidence="8">
    <location>
        <begin position="334"/>
        <end position="353"/>
    </location>
</feature>
<dbReference type="InterPro" id="IPR036259">
    <property type="entry name" value="MFS_trans_sf"/>
</dbReference>
<comment type="subcellular location">
    <subcellularLocation>
        <location evidence="1">Cell membrane</location>
        <topology evidence="1">Multi-pass membrane protein</topology>
    </subcellularLocation>
</comment>
<feature type="transmembrane region" description="Helical" evidence="8">
    <location>
        <begin position="140"/>
        <end position="160"/>
    </location>
</feature>
<proteinExistence type="predicted"/>
<feature type="transmembrane region" description="Helical" evidence="8">
    <location>
        <begin position="166"/>
        <end position="190"/>
    </location>
</feature>
<feature type="transmembrane region" description="Helical" evidence="8">
    <location>
        <begin position="443"/>
        <end position="464"/>
    </location>
</feature>
<feature type="transmembrane region" description="Helical" evidence="8">
    <location>
        <begin position="14"/>
        <end position="37"/>
    </location>
</feature>
<protein>
    <submittedName>
        <fullName evidence="10">DHA2 family multidrug resistance protein-like MFS transporter</fullName>
    </submittedName>
</protein>
<dbReference type="Pfam" id="PF07690">
    <property type="entry name" value="MFS_1"/>
    <property type="match status" value="1"/>
</dbReference>
<dbReference type="RefSeq" id="WP_184917144.1">
    <property type="nucleotide sequence ID" value="NZ_JACHMO010000001.1"/>
</dbReference>
<evidence type="ECO:0000256" key="8">
    <source>
        <dbReference type="SAM" id="Phobius"/>
    </source>
</evidence>
<feature type="transmembrane region" description="Helical" evidence="8">
    <location>
        <begin position="476"/>
        <end position="496"/>
    </location>
</feature>
<keyword evidence="11" id="KW-1185">Reference proteome</keyword>
<evidence type="ECO:0000256" key="6">
    <source>
        <dbReference type="ARBA" id="ARBA00023136"/>
    </source>
</evidence>
<feature type="transmembrane region" description="Helical" evidence="8">
    <location>
        <begin position="82"/>
        <end position="101"/>
    </location>
</feature>
<feature type="transmembrane region" description="Helical" evidence="8">
    <location>
        <begin position="269"/>
        <end position="294"/>
    </location>
</feature>
<evidence type="ECO:0000256" key="2">
    <source>
        <dbReference type="ARBA" id="ARBA00022448"/>
    </source>
</evidence>
<dbReference type="EMBL" id="JACHMO010000001">
    <property type="protein sequence ID" value="MBB5801388.1"/>
    <property type="molecule type" value="Genomic_DNA"/>
</dbReference>
<feature type="transmembrane region" description="Helical" evidence="8">
    <location>
        <begin position="306"/>
        <end position="327"/>
    </location>
</feature>
<dbReference type="Proteomes" id="UP000552097">
    <property type="component" value="Unassembled WGS sequence"/>
</dbReference>